<proteinExistence type="predicted"/>
<gene>
    <name evidence="1" type="ORF">IFT41_24535</name>
</gene>
<protein>
    <submittedName>
        <fullName evidence="1">Uncharacterized protein</fullName>
    </submittedName>
</protein>
<sequence>MKFRYIALTGFIILAIASVILLPGVFSQLKNTPEINYYKNHPDVDYIVFSGCKSHPENLDECYAAYSAAVYLASSSDCSPAGIEIKRRFKRLVESSKEEYITEEIISDCRMKNPSFFEKLFGNSK</sequence>
<dbReference type="EMBL" id="JACYNR010000053">
    <property type="protein sequence ID" value="MBD8129266.1"/>
    <property type="molecule type" value="Genomic_DNA"/>
</dbReference>
<evidence type="ECO:0000313" key="1">
    <source>
        <dbReference type="EMBL" id="MBD8129266.1"/>
    </source>
</evidence>
<name>A0ACC5PVI0_ENTAG</name>
<evidence type="ECO:0000313" key="2">
    <source>
        <dbReference type="Proteomes" id="UP000610459"/>
    </source>
</evidence>
<organism evidence="1 2">
    <name type="scientific">Enterobacter agglomerans</name>
    <name type="common">Erwinia herbicola</name>
    <name type="synonym">Pantoea agglomerans</name>
    <dbReference type="NCBI Taxonomy" id="549"/>
    <lineage>
        <taxon>Bacteria</taxon>
        <taxon>Pseudomonadati</taxon>
        <taxon>Pseudomonadota</taxon>
        <taxon>Gammaproteobacteria</taxon>
        <taxon>Enterobacterales</taxon>
        <taxon>Erwiniaceae</taxon>
        <taxon>Pantoea</taxon>
        <taxon>Pantoea agglomerans group</taxon>
    </lineage>
</organism>
<accession>A0ACC5PVI0</accession>
<keyword evidence="2" id="KW-1185">Reference proteome</keyword>
<dbReference type="Proteomes" id="UP000610459">
    <property type="component" value="Unassembled WGS sequence"/>
</dbReference>
<reference evidence="1 2" key="1">
    <citation type="journal article" date="2020" name="FEMS Microbiol. Ecol.">
        <title>Temporal dynamics of bacterial communities during seed development and maturation.</title>
        <authorList>
            <person name="Chesneau G."/>
            <person name="Torres-Cortes G."/>
            <person name="Briand M."/>
            <person name="Darrasse A."/>
            <person name="Preveaux A."/>
            <person name="Marais C."/>
            <person name="Jacques M.A."/>
            <person name="Shade A."/>
            <person name="Barret M."/>
        </authorList>
    </citation>
    <scope>NUCLEOTIDE SEQUENCE [LARGE SCALE GENOMIC DNA]</scope>
    <source>
        <strain evidence="1 2">CFBP13709</strain>
    </source>
</reference>
<comment type="caution">
    <text evidence="1">The sequence shown here is derived from an EMBL/GenBank/DDBJ whole genome shotgun (WGS) entry which is preliminary data.</text>
</comment>